<proteinExistence type="predicted"/>
<name>A0A0F9FHA7_9ZZZZ</name>
<dbReference type="AlphaFoldDB" id="A0A0F9FHA7"/>
<dbReference type="EMBL" id="LAZR01032574">
    <property type="protein sequence ID" value="KKL50502.1"/>
    <property type="molecule type" value="Genomic_DNA"/>
</dbReference>
<accession>A0A0F9FHA7</accession>
<comment type="caution">
    <text evidence="1">The sequence shown here is derived from an EMBL/GenBank/DDBJ whole genome shotgun (WGS) entry which is preliminary data.</text>
</comment>
<organism evidence="1">
    <name type="scientific">marine sediment metagenome</name>
    <dbReference type="NCBI Taxonomy" id="412755"/>
    <lineage>
        <taxon>unclassified sequences</taxon>
        <taxon>metagenomes</taxon>
        <taxon>ecological metagenomes</taxon>
    </lineage>
</organism>
<dbReference type="Pfam" id="PF08309">
    <property type="entry name" value="LVIVD"/>
    <property type="match status" value="4"/>
</dbReference>
<dbReference type="InterPro" id="IPR013211">
    <property type="entry name" value="LVIVD"/>
</dbReference>
<feature type="non-terminal residue" evidence="1">
    <location>
        <position position="1"/>
    </location>
</feature>
<sequence length="575" mass="60548">TGGEDLLFLRDQINTADLTIDSPTGALMEIRAGVGDHLQLSSGATANQGIRIRNDGNVGIGTTTPAHKLHVIGNVNITGSFNATRIEGNIILQDGNQVNDSIDLSLYSFDTWNRSSPTQIINSKAGVHVAIGVTGSADVVSAPILHVFAGESGLGNPSGLASEFLIEDDDDVGMTFQMPDNKEGSIVWASPSDTVAAQISWGFDQNDFEFRTLRTGATMSFATSLGKEAIAIDAGQKVSLSGELTVNNISTHSGKLSLIGSNFLQAGGDSSNVYTPTNVGGVEIGVNVGGTTYDRPIKVVDNYAYVMSFSSGAGDTDPEFRIYDVSEDNPILVGGADFNGDGYVLDVQGDYAYMSSNTGDKFRVYDISDKSNPVKVGGLDEGIIIQSIFVQGSYAYIGTISGDEFRVYDISDPANPTNIGSYNDATDGEDVNSVFVQGKYAYAVTDTTASGNDDFYILDISDPTNPTKVGGIDLEGNGYTVRVQSGKAYVSGSATFGLQIYNVTNVSNPAFISSINLGAFGYSMGMAGKYVYIWGGAGVEVIDISDSSNPVKVGQGESTNDFYGVAIKGNRLYLG</sequence>
<dbReference type="SUPFAM" id="SSF101908">
    <property type="entry name" value="Putative isomerase YbhE"/>
    <property type="match status" value="1"/>
</dbReference>
<protein>
    <submittedName>
        <fullName evidence="1">Uncharacterized protein</fullName>
    </submittedName>
</protein>
<reference evidence="1" key="1">
    <citation type="journal article" date="2015" name="Nature">
        <title>Complex archaea that bridge the gap between prokaryotes and eukaryotes.</title>
        <authorList>
            <person name="Spang A."/>
            <person name="Saw J.H."/>
            <person name="Jorgensen S.L."/>
            <person name="Zaremba-Niedzwiedzka K."/>
            <person name="Martijn J."/>
            <person name="Lind A.E."/>
            <person name="van Eijk R."/>
            <person name="Schleper C."/>
            <person name="Guy L."/>
            <person name="Ettema T.J."/>
        </authorList>
    </citation>
    <scope>NUCLEOTIDE SEQUENCE</scope>
</reference>
<evidence type="ECO:0000313" key="1">
    <source>
        <dbReference type="EMBL" id="KKL50502.1"/>
    </source>
</evidence>
<feature type="non-terminal residue" evidence="1">
    <location>
        <position position="575"/>
    </location>
</feature>
<gene>
    <name evidence="1" type="ORF">LCGC14_2304850</name>
</gene>